<evidence type="ECO:0000259" key="2">
    <source>
        <dbReference type="Pfam" id="PF01326"/>
    </source>
</evidence>
<feature type="domain" description="PEP-utilising enzyme mobile" evidence="1">
    <location>
        <begin position="714"/>
        <end position="782"/>
    </location>
</feature>
<name>A0AAU4K3W4_9NOCA</name>
<dbReference type="Gene3D" id="3.50.30.10">
    <property type="entry name" value="Phosphohistidine domain"/>
    <property type="match status" value="1"/>
</dbReference>
<dbReference type="Proteomes" id="UP001432128">
    <property type="component" value="Chromosome"/>
</dbReference>
<keyword evidence="4" id="KW-1185">Reference proteome</keyword>
<dbReference type="PANTHER" id="PTHR43615">
    <property type="entry name" value="PHOSPHOENOLPYRUVATE SYNTHASE-RELATED"/>
    <property type="match status" value="1"/>
</dbReference>
<dbReference type="GO" id="GO:0016301">
    <property type="term" value="F:kinase activity"/>
    <property type="evidence" value="ECO:0007669"/>
    <property type="project" value="InterPro"/>
</dbReference>
<dbReference type="GO" id="GO:0005524">
    <property type="term" value="F:ATP binding"/>
    <property type="evidence" value="ECO:0007669"/>
    <property type="project" value="InterPro"/>
</dbReference>
<gene>
    <name evidence="3" type="ORF">OG579_02765</name>
</gene>
<dbReference type="InterPro" id="IPR002192">
    <property type="entry name" value="PPDK_AMP/ATP-bd"/>
</dbReference>
<dbReference type="SUPFAM" id="SSF52009">
    <property type="entry name" value="Phosphohistidine domain"/>
    <property type="match status" value="1"/>
</dbReference>
<dbReference type="InterPro" id="IPR051549">
    <property type="entry name" value="PEP_Utilizing_Enz"/>
</dbReference>
<dbReference type="RefSeq" id="WP_328857988.1">
    <property type="nucleotide sequence ID" value="NZ_CP108021.1"/>
</dbReference>
<proteinExistence type="predicted"/>
<organism evidence="3 4">
    <name type="scientific">Williamsia herbipolensis</name>
    <dbReference type="NCBI Taxonomy" id="1603258"/>
    <lineage>
        <taxon>Bacteria</taxon>
        <taxon>Bacillati</taxon>
        <taxon>Actinomycetota</taxon>
        <taxon>Actinomycetes</taxon>
        <taxon>Mycobacteriales</taxon>
        <taxon>Nocardiaceae</taxon>
        <taxon>Williamsia</taxon>
    </lineage>
</organism>
<accession>A0AAU4K3W4</accession>
<dbReference type="PANTHER" id="PTHR43615:SF1">
    <property type="entry name" value="PPDK_N DOMAIN-CONTAINING PROTEIN"/>
    <property type="match status" value="1"/>
</dbReference>
<evidence type="ECO:0000313" key="3">
    <source>
        <dbReference type="EMBL" id="WUM20771.1"/>
    </source>
</evidence>
<dbReference type="Pfam" id="PF01326">
    <property type="entry name" value="PPDK_N"/>
    <property type="match status" value="2"/>
</dbReference>
<dbReference type="AlphaFoldDB" id="A0AAU4K3W4"/>
<dbReference type="InterPro" id="IPR013815">
    <property type="entry name" value="ATP_grasp_subdomain_1"/>
</dbReference>
<evidence type="ECO:0000259" key="1">
    <source>
        <dbReference type="Pfam" id="PF00391"/>
    </source>
</evidence>
<sequence>MTTTVEFDDVVDERFGGKAAGLARLRRLGFPVPAGFVVADPADGISDEVAERWFARMRDLGATPLAVRSSALGEDGGELSFAGQYDTVLGVGTADDLVRAVQTCTASTGSHRVTAYAGRDVAAMHLVVQQMVDARAAGVVFSADPATGRRDLMVIDAVAGLGDTLVDGTASPDHFVLDAHGDCVIREVGADPAISVDELRAIHEGAIRAVDHWGRPMDLEWAIDRDGQLWWLQARPITTLPGALDAMDSPLAGDDHVYTRCNIGEMMPGAYCPLTAAVSGFAIDYAMQMTQVVARAQPRYESPWRQVGYFQGHMFLNLTEGTALSAGILGNSLEQFSMSVCGRVVEELVPKPPQPFVRRLVNTVLLTGFALSAGPAIRRLGDQIAGFDVPDADDPREVLRQLDDGVDLFCEVMVTHVRSSSRAAVAANVLESVMIRRAVAGGGHEDEGRAAASRLMAGATDVESAVMLAELDEVARAIAADPSAGDFTVSEPGAAVTRLRTSTGVAGVALRGFLHRHGHRGYRELCMRDPSWGEDPQGLGTMLQVMVRAASDPVARRAAPRSDQTDDPPPVRLLARLARGGARGREETKSKLAAMAHSLKLGYRHLGQVLARTGRLPDADLVYFFDRDELRRVVGPDDITDLVQAGLRRRSALPYQEALEFDDVSVGRPTPLVVRPPNGVDDSEIVGRPAGRGCVDGVVRVAKSIAEARDVRVGEILVAPVTDVGWTPYFTVIAALVTDIGSSVSHGAVVAREYGLPCVVNTLVATRTLRTGDRVRVDGDRGVVTRLSDGTAA</sequence>
<dbReference type="SUPFAM" id="SSF56059">
    <property type="entry name" value="Glutathione synthetase ATP-binding domain-like"/>
    <property type="match status" value="1"/>
</dbReference>
<dbReference type="EMBL" id="CP108021">
    <property type="protein sequence ID" value="WUM20771.1"/>
    <property type="molecule type" value="Genomic_DNA"/>
</dbReference>
<feature type="domain" description="Pyruvate phosphate dikinase AMP/ATP-binding" evidence="2">
    <location>
        <begin position="192"/>
        <end position="241"/>
    </location>
</feature>
<dbReference type="InterPro" id="IPR008279">
    <property type="entry name" value="PEP-util_enz_mobile_dom"/>
</dbReference>
<dbReference type="Gene3D" id="3.30.470.20">
    <property type="entry name" value="ATP-grasp fold, B domain"/>
    <property type="match status" value="2"/>
</dbReference>
<feature type="domain" description="Pyruvate phosphate dikinase AMP/ATP-binding" evidence="2">
    <location>
        <begin position="54"/>
        <end position="186"/>
    </location>
</feature>
<protein>
    <submittedName>
        <fullName evidence="3">PEP-utilizing enzyme</fullName>
    </submittedName>
</protein>
<dbReference type="InterPro" id="IPR036637">
    <property type="entry name" value="Phosphohistidine_dom_sf"/>
</dbReference>
<dbReference type="Gene3D" id="3.30.1490.20">
    <property type="entry name" value="ATP-grasp fold, A domain"/>
    <property type="match status" value="2"/>
</dbReference>
<reference evidence="3 4" key="1">
    <citation type="submission" date="2022-10" db="EMBL/GenBank/DDBJ databases">
        <title>The complete genomes of actinobacterial strains from the NBC collection.</title>
        <authorList>
            <person name="Joergensen T.S."/>
            <person name="Alvarez Arevalo M."/>
            <person name="Sterndorff E.B."/>
            <person name="Faurdal D."/>
            <person name="Vuksanovic O."/>
            <person name="Mourched A.-S."/>
            <person name="Charusanti P."/>
            <person name="Shaw S."/>
            <person name="Blin K."/>
            <person name="Weber T."/>
        </authorList>
    </citation>
    <scope>NUCLEOTIDE SEQUENCE [LARGE SCALE GENOMIC DNA]</scope>
    <source>
        <strain evidence="3 4">NBC_00319</strain>
    </source>
</reference>
<dbReference type="KEGG" id="whr:OG579_02765"/>
<evidence type="ECO:0000313" key="4">
    <source>
        <dbReference type="Proteomes" id="UP001432128"/>
    </source>
</evidence>
<dbReference type="Pfam" id="PF00391">
    <property type="entry name" value="PEP-utilizers"/>
    <property type="match status" value="1"/>
</dbReference>